<protein>
    <submittedName>
        <fullName evidence="1">Uncharacterized protein</fullName>
    </submittedName>
</protein>
<dbReference type="AlphaFoldDB" id="A0A8J3N295"/>
<keyword evidence="2" id="KW-1185">Reference proteome</keyword>
<accession>A0A8J3N295</accession>
<proteinExistence type="predicted"/>
<evidence type="ECO:0000313" key="1">
    <source>
        <dbReference type="EMBL" id="GHO92057.1"/>
    </source>
</evidence>
<reference evidence="1" key="1">
    <citation type="submission" date="2020-10" db="EMBL/GenBank/DDBJ databases">
        <title>Taxonomic study of unclassified bacteria belonging to the class Ktedonobacteria.</title>
        <authorList>
            <person name="Yabe S."/>
            <person name="Wang C.M."/>
            <person name="Zheng Y."/>
            <person name="Sakai Y."/>
            <person name="Cavaletti L."/>
            <person name="Monciardini P."/>
            <person name="Donadio S."/>
        </authorList>
    </citation>
    <scope>NUCLEOTIDE SEQUENCE</scope>
    <source>
        <strain evidence="1">ID150040</strain>
    </source>
</reference>
<dbReference type="Proteomes" id="UP000597444">
    <property type="component" value="Unassembled WGS sequence"/>
</dbReference>
<comment type="caution">
    <text evidence="1">The sequence shown here is derived from an EMBL/GenBank/DDBJ whole genome shotgun (WGS) entry which is preliminary data.</text>
</comment>
<gene>
    <name evidence="1" type="ORF">KSF_021050</name>
</gene>
<evidence type="ECO:0000313" key="2">
    <source>
        <dbReference type="Proteomes" id="UP000597444"/>
    </source>
</evidence>
<sequence length="65" mass="7403">MMRLTTLSHRTRSWVWAKNAIGHKKNILRYVDKGWFSRVEVAEETGPFGLIAPGCLGGSGWQWTL</sequence>
<dbReference type="EMBL" id="BNJK01000001">
    <property type="protein sequence ID" value="GHO92057.1"/>
    <property type="molecule type" value="Genomic_DNA"/>
</dbReference>
<organism evidence="1 2">
    <name type="scientific">Reticulibacter mediterranei</name>
    <dbReference type="NCBI Taxonomy" id="2778369"/>
    <lineage>
        <taxon>Bacteria</taxon>
        <taxon>Bacillati</taxon>
        <taxon>Chloroflexota</taxon>
        <taxon>Ktedonobacteria</taxon>
        <taxon>Ktedonobacterales</taxon>
        <taxon>Reticulibacteraceae</taxon>
        <taxon>Reticulibacter</taxon>
    </lineage>
</organism>
<name>A0A8J3N295_9CHLR</name>